<dbReference type="NCBIfam" id="TIGR03351">
    <property type="entry name" value="PhnX-like"/>
    <property type="match status" value="1"/>
</dbReference>
<dbReference type="OrthoDB" id="5504491at2"/>
<evidence type="ECO:0000313" key="2">
    <source>
        <dbReference type="Proteomes" id="UP000261284"/>
    </source>
</evidence>
<proteinExistence type="predicted"/>
<dbReference type="SFLD" id="SFLDS00003">
    <property type="entry name" value="Haloacid_Dehalogenase"/>
    <property type="match status" value="1"/>
</dbReference>
<dbReference type="PANTHER" id="PTHR43434">
    <property type="entry name" value="PHOSPHOGLYCOLATE PHOSPHATASE"/>
    <property type="match status" value="1"/>
</dbReference>
<comment type="caution">
    <text evidence="1">The sequence shown here is derived from an EMBL/GenBank/DDBJ whole genome shotgun (WGS) entry which is preliminary data.</text>
</comment>
<dbReference type="InterPro" id="IPR023198">
    <property type="entry name" value="PGP-like_dom2"/>
</dbReference>
<dbReference type="Gene3D" id="1.10.150.240">
    <property type="entry name" value="Putative phosphatase, domain 2"/>
    <property type="match status" value="1"/>
</dbReference>
<dbReference type="PANTHER" id="PTHR43434:SF19">
    <property type="entry name" value="PHOSPHONOACETALDEHYDE HYDROLASE"/>
    <property type="match status" value="1"/>
</dbReference>
<dbReference type="InterPro" id="IPR036412">
    <property type="entry name" value="HAD-like_sf"/>
</dbReference>
<gene>
    <name evidence="1" type="ORF">DXN05_02005</name>
</gene>
<keyword evidence="2" id="KW-1185">Reference proteome</keyword>
<dbReference type="SUPFAM" id="SSF56784">
    <property type="entry name" value="HAD-like"/>
    <property type="match status" value="1"/>
</dbReference>
<dbReference type="InterPro" id="IPR023214">
    <property type="entry name" value="HAD_sf"/>
</dbReference>
<accession>A0A3E1NPB3</accession>
<name>A0A3E1NPB3_9BACT</name>
<dbReference type="GO" id="GO:0006281">
    <property type="term" value="P:DNA repair"/>
    <property type="evidence" value="ECO:0007669"/>
    <property type="project" value="TreeGrafter"/>
</dbReference>
<dbReference type="Pfam" id="PF00702">
    <property type="entry name" value="Hydrolase"/>
    <property type="match status" value="1"/>
</dbReference>
<dbReference type="SFLD" id="SFLDG01129">
    <property type="entry name" value="C1.5:_HAD__Beta-PGM__Phosphata"/>
    <property type="match status" value="1"/>
</dbReference>
<dbReference type="AlphaFoldDB" id="A0A3E1NPB3"/>
<keyword evidence="1" id="KW-0378">Hydrolase</keyword>
<dbReference type="GO" id="GO:0005829">
    <property type="term" value="C:cytosol"/>
    <property type="evidence" value="ECO:0007669"/>
    <property type="project" value="TreeGrafter"/>
</dbReference>
<evidence type="ECO:0000313" key="1">
    <source>
        <dbReference type="EMBL" id="RFM29775.1"/>
    </source>
</evidence>
<sequence length="228" mass="24569">MIKMVVFDMAGTTVDEDNVVYKTVQRAINEQGYDFTLEEVLEAGAGKEKLQAIKDVLALKGVQDEALAQVIFKNFAASLDEAYRTMPIKEQPGAGQLFQALKERKIFVVLNTGYSRPVAESLITKIGWQVGRDIDALVTATDVPRNRPHPDMIWFAMEQLGVPDATLVAKVGDSAIDIAEGINAGCLVNVGITTGAQTRQQLLSASPAAVIDNLLELLPLVITATATA</sequence>
<dbReference type="GO" id="GO:0008967">
    <property type="term" value="F:phosphoglycolate phosphatase activity"/>
    <property type="evidence" value="ECO:0007669"/>
    <property type="project" value="TreeGrafter"/>
</dbReference>
<dbReference type="InterPro" id="IPR022468">
    <property type="entry name" value="PhnX-like"/>
</dbReference>
<dbReference type="InterPro" id="IPR050155">
    <property type="entry name" value="HAD-like_hydrolase_sf"/>
</dbReference>
<dbReference type="RefSeq" id="WP_116845531.1">
    <property type="nucleotide sequence ID" value="NZ_QTJU01000001.1"/>
</dbReference>
<dbReference type="Proteomes" id="UP000261284">
    <property type="component" value="Unassembled WGS sequence"/>
</dbReference>
<dbReference type="Gene3D" id="3.40.50.1000">
    <property type="entry name" value="HAD superfamily/HAD-like"/>
    <property type="match status" value="1"/>
</dbReference>
<dbReference type="EMBL" id="QTJU01000001">
    <property type="protein sequence ID" value="RFM29775.1"/>
    <property type="molecule type" value="Genomic_DNA"/>
</dbReference>
<protein>
    <submittedName>
        <fullName evidence="1">Phosphonatase-like hydrolase</fullName>
    </submittedName>
</protein>
<reference evidence="1 2" key="1">
    <citation type="submission" date="2018-08" db="EMBL/GenBank/DDBJ databases">
        <title>Chitinophagaceae sp. K23C18032701, a novel bacterium isolated from forest soil.</title>
        <authorList>
            <person name="Wang C."/>
        </authorList>
    </citation>
    <scope>NUCLEOTIDE SEQUENCE [LARGE SCALE GENOMIC DNA]</scope>
    <source>
        <strain evidence="1 2">K23C18032701</strain>
    </source>
</reference>
<organism evidence="1 2">
    <name type="scientific">Deminuibacter soli</name>
    <dbReference type="NCBI Taxonomy" id="2291815"/>
    <lineage>
        <taxon>Bacteria</taxon>
        <taxon>Pseudomonadati</taxon>
        <taxon>Bacteroidota</taxon>
        <taxon>Chitinophagia</taxon>
        <taxon>Chitinophagales</taxon>
        <taxon>Chitinophagaceae</taxon>
        <taxon>Deminuibacter</taxon>
    </lineage>
</organism>